<evidence type="ECO:0000313" key="2">
    <source>
        <dbReference type="EMBL" id="KFI82283.1"/>
    </source>
</evidence>
<dbReference type="AlphaFoldDB" id="A0A087CG83"/>
<comment type="caution">
    <text evidence="2">The sequence shown here is derived from an EMBL/GenBank/DDBJ whole genome shotgun (WGS) entry which is preliminary data.</text>
</comment>
<evidence type="ECO:0000313" key="3">
    <source>
        <dbReference type="Proteomes" id="UP000029050"/>
    </source>
</evidence>
<keyword evidence="3" id="KW-1185">Reference proteome</keyword>
<protein>
    <submittedName>
        <fullName evidence="2">Uncharacterized protein</fullName>
    </submittedName>
</protein>
<name>A0A087CG83_9BIFI</name>
<organism evidence="2 3">
    <name type="scientific">Bifidobacterium psychraerophilum</name>
    <dbReference type="NCBI Taxonomy" id="218140"/>
    <lineage>
        <taxon>Bacteria</taxon>
        <taxon>Bacillati</taxon>
        <taxon>Actinomycetota</taxon>
        <taxon>Actinomycetes</taxon>
        <taxon>Bifidobacteriales</taxon>
        <taxon>Bifidobacteriaceae</taxon>
        <taxon>Bifidobacterium</taxon>
    </lineage>
</organism>
<dbReference type="EMBL" id="JGZI01000009">
    <property type="protein sequence ID" value="KFI82283.1"/>
    <property type="molecule type" value="Genomic_DNA"/>
</dbReference>
<gene>
    <name evidence="2" type="ORF">BPSY_1132</name>
</gene>
<proteinExistence type="predicted"/>
<feature type="region of interest" description="Disordered" evidence="1">
    <location>
        <begin position="1"/>
        <end position="26"/>
    </location>
</feature>
<evidence type="ECO:0000256" key="1">
    <source>
        <dbReference type="SAM" id="MobiDB-lite"/>
    </source>
</evidence>
<reference evidence="2 3" key="1">
    <citation type="submission" date="2014-03" db="EMBL/GenBank/DDBJ databases">
        <title>Genomics of Bifidobacteria.</title>
        <authorList>
            <person name="Ventura M."/>
            <person name="Milani C."/>
            <person name="Lugli G.A."/>
        </authorList>
    </citation>
    <scope>NUCLEOTIDE SEQUENCE [LARGE SCALE GENOMIC DNA]</scope>
    <source>
        <strain evidence="2 3">LMG 21775</strain>
    </source>
</reference>
<accession>A0A087CG83</accession>
<feature type="compositionally biased region" description="Low complexity" evidence="1">
    <location>
        <begin position="1"/>
        <end position="15"/>
    </location>
</feature>
<dbReference type="Proteomes" id="UP000029050">
    <property type="component" value="Unassembled WGS sequence"/>
</dbReference>
<sequence>MAAGTASTAQAAQASDSTVGSAKETTPAASAYRSYYSLADATSRDYTGSIEVDLGDQIAEAFGLNKSTSHAAPYVRTASNESGSASKNSDVKVTAGLSHTINAGNNTVKVNQVFGSTANKGSDYVNRRDFFWRSPGNGNHQTYHPTATM</sequence>